<keyword evidence="1" id="KW-0732">Signal</keyword>
<evidence type="ECO:0000313" key="3">
    <source>
        <dbReference type="Proteomes" id="UP000236649"/>
    </source>
</evidence>
<feature type="chain" id="PRO_5042985677" description="Secreted protein" evidence="1">
    <location>
        <begin position="21"/>
        <end position="75"/>
    </location>
</feature>
<protein>
    <recommendedName>
        <fullName evidence="4">Secreted protein</fullName>
    </recommendedName>
</protein>
<evidence type="ECO:0000313" key="2">
    <source>
        <dbReference type="EMBL" id="AUT76322.1"/>
    </source>
</evidence>
<accession>A0AAN1JNE0</accession>
<proteinExistence type="predicted"/>
<dbReference type="KEGG" id="phs:C2L64_49605"/>
<evidence type="ECO:0008006" key="4">
    <source>
        <dbReference type="Google" id="ProtNLM"/>
    </source>
</evidence>
<reference evidence="2 3" key="1">
    <citation type="submission" date="2018-01" db="EMBL/GenBank/DDBJ databases">
        <title>Species boundaries and ecological features among Paraburkholderia terrae DSMZ17804T, P. hospita DSMZ17164T and P. caribensis DSMZ13236T.</title>
        <authorList>
            <person name="Pratama A.A."/>
        </authorList>
    </citation>
    <scope>NUCLEOTIDE SEQUENCE [LARGE SCALE GENOMIC DNA]</scope>
    <source>
        <strain evidence="2 3">DSM 17164</strain>
    </source>
</reference>
<dbReference type="EMBL" id="CP026109">
    <property type="protein sequence ID" value="AUT76322.1"/>
    <property type="molecule type" value="Genomic_DNA"/>
</dbReference>
<evidence type="ECO:0000256" key="1">
    <source>
        <dbReference type="SAM" id="SignalP"/>
    </source>
</evidence>
<dbReference type="Proteomes" id="UP000236649">
    <property type="component" value="Chromosome 5"/>
</dbReference>
<sequence length="75" mass="8062">MIQIVLCATNCLVLVTLAPASPKPSQQGAAGWIVGARTAMQGAEHAAMPFWNLAGCRMRYSCDRVSVLSRDAWGR</sequence>
<gene>
    <name evidence="2" type="ORF">C2L64_49605</name>
</gene>
<dbReference type="AlphaFoldDB" id="A0AAN1JNE0"/>
<name>A0AAN1JNE0_9BURK</name>
<organism evidence="2 3">
    <name type="scientific">Paraburkholderia hospita</name>
    <dbReference type="NCBI Taxonomy" id="169430"/>
    <lineage>
        <taxon>Bacteria</taxon>
        <taxon>Pseudomonadati</taxon>
        <taxon>Pseudomonadota</taxon>
        <taxon>Betaproteobacteria</taxon>
        <taxon>Burkholderiales</taxon>
        <taxon>Burkholderiaceae</taxon>
        <taxon>Paraburkholderia</taxon>
    </lineage>
</organism>
<feature type="signal peptide" evidence="1">
    <location>
        <begin position="1"/>
        <end position="20"/>
    </location>
</feature>